<accession>A0A7G6X6J1</accession>
<protein>
    <submittedName>
        <fullName evidence="3">YceI family protein</fullName>
    </submittedName>
</protein>
<sequence length="184" mass="19979">MTITTKLGELTGDYVLDTANTRIGFVIRQVLVMKVRGRYDEFEGSAHLDGDDPSKSSVRLTIQAKSIQTRNKRRDEHLGSAYLDAANHPTITFTSTRVEQVDQTNFKVTGDLTVRGATKPVTVAFELTAAGDDPSGGFRVGFEGKSTINRNDWGVSWNAVAEGGGALVGEQVTLDFSIVAIRRS</sequence>
<dbReference type="SUPFAM" id="SSF101874">
    <property type="entry name" value="YceI-like"/>
    <property type="match status" value="1"/>
</dbReference>
<feature type="domain" description="Lipid/polyisoprenoid-binding YceI-like" evidence="2">
    <location>
        <begin position="13"/>
        <end position="181"/>
    </location>
</feature>
<dbReference type="SMART" id="SM00867">
    <property type="entry name" value="YceI"/>
    <property type="match status" value="1"/>
</dbReference>
<dbReference type="InterPro" id="IPR036761">
    <property type="entry name" value="TTHA0802/YceI-like_sf"/>
</dbReference>
<evidence type="ECO:0000259" key="2">
    <source>
        <dbReference type="SMART" id="SM00867"/>
    </source>
</evidence>
<comment type="similarity">
    <text evidence="1">Belongs to the UPF0312 family.</text>
</comment>
<evidence type="ECO:0000313" key="3">
    <source>
        <dbReference type="EMBL" id="QNE21856.1"/>
    </source>
</evidence>
<dbReference type="PANTHER" id="PTHR34406:SF1">
    <property type="entry name" value="PROTEIN YCEI"/>
    <property type="match status" value="1"/>
</dbReference>
<dbReference type="PANTHER" id="PTHR34406">
    <property type="entry name" value="PROTEIN YCEI"/>
    <property type="match status" value="1"/>
</dbReference>
<reference evidence="4" key="1">
    <citation type="submission" date="2019-09" db="EMBL/GenBank/DDBJ databases">
        <title>Antimicrobial potential of Antarctic Bacteria.</title>
        <authorList>
            <person name="Benaud N."/>
            <person name="Edwards R.J."/>
            <person name="Ferrari B.C."/>
        </authorList>
    </citation>
    <scope>NUCLEOTIDE SEQUENCE [LARGE SCALE GENOMIC DNA]</scope>
    <source>
        <strain evidence="4">SPB151</strain>
    </source>
</reference>
<dbReference type="KEGG" id="kqi:F1D05_32985"/>
<dbReference type="AlphaFoldDB" id="A0A7G6X6J1"/>
<dbReference type="InterPro" id="IPR007372">
    <property type="entry name" value="Lipid/polyisoprenoid-bd_YceI"/>
</dbReference>
<proteinExistence type="inferred from homology"/>
<dbReference type="Gene3D" id="2.40.128.110">
    <property type="entry name" value="Lipid/polyisoprenoid-binding, YceI-like"/>
    <property type="match status" value="1"/>
</dbReference>
<reference evidence="3 4" key="2">
    <citation type="journal article" date="2020" name="Microbiol. Resour. Announc.">
        <title>Antarctic desert soil bacteria exhibit high novel natural product potential, evaluated through long-read genome sequencing and comparative genomics.</title>
        <authorList>
            <person name="Benaud N."/>
            <person name="Edwards R.J."/>
            <person name="Amos T.G."/>
            <person name="D'Agostino P.M."/>
            <person name="Gutierrez-Chavez C."/>
            <person name="Montgomery K."/>
            <person name="Nicetic I."/>
            <person name="Ferrari B.C."/>
        </authorList>
    </citation>
    <scope>NUCLEOTIDE SEQUENCE [LARGE SCALE GENOMIC DNA]</scope>
    <source>
        <strain evidence="3 4">SPB151</strain>
    </source>
</reference>
<organism evidence="3 4">
    <name type="scientific">Kribbella qitaiheensis</name>
    <dbReference type="NCBI Taxonomy" id="1544730"/>
    <lineage>
        <taxon>Bacteria</taxon>
        <taxon>Bacillati</taxon>
        <taxon>Actinomycetota</taxon>
        <taxon>Actinomycetes</taxon>
        <taxon>Propionibacteriales</taxon>
        <taxon>Kribbellaceae</taxon>
        <taxon>Kribbella</taxon>
    </lineage>
</organism>
<gene>
    <name evidence="3" type="ORF">F1D05_32985</name>
</gene>
<dbReference type="EMBL" id="CP043661">
    <property type="protein sequence ID" value="QNE21856.1"/>
    <property type="molecule type" value="Genomic_DNA"/>
</dbReference>
<dbReference type="Proteomes" id="UP000515563">
    <property type="component" value="Chromosome"/>
</dbReference>
<name>A0A7G6X6J1_9ACTN</name>
<dbReference type="RefSeq" id="WP_185444265.1">
    <property type="nucleotide sequence ID" value="NZ_CP043661.1"/>
</dbReference>
<dbReference type="Pfam" id="PF04264">
    <property type="entry name" value="YceI"/>
    <property type="match status" value="1"/>
</dbReference>
<keyword evidence="4" id="KW-1185">Reference proteome</keyword>
<evidence type="ECO:0000256" key="1">
    <source>
        <dbReference type="ARBA" id="ARBA00008812"/>
    </source>
</evidence>
<evidence type="ECO:0000313" key="4">
    <source>
        <dbReference type="Proteomes" id="UP000515563"/>
    </source>
</evidence>